<dbReference type="InterPro" id="IPR008972">
    <property type="entry name" value="Cupredoxin"/>
</dbReference>
<evidence type="ECO:0000313" key="9">
    <source>
        <dbReference type="EMBL" id="QPC80834.1"/>
    </source>
</evidence>
<organism evidence="9 10">
    <name type="scientific">Phototrophicus methaneseepsis</name>
    <dbReference type="NCBI Taxonomy" id="2710758"/>
    <lineage>
        <taxon>Bacteria</taxon>
        <taxon>Bacillati</taxon>
        <taxon>Chloroflexota</taxon>
        <taxon>Candidatus Thermofontia</taxon>
        <taxon>Phototrophicales</taxon>
        <taxon>Phototrophicaceae</taxon>
        <taxon>Phototrophicus</taxon>
    </lineage>
</organism>
<evidence type="ECO:0000256" key="7">
    <source>
        <dbReference type="SAM" id="Phobius"/>
    </source>
</evidence>
<keyword evidence="2" id="KW-0479">Metal-binding</keyword>
<evidence type="ECO:0000256" key="5">
    <source>
        <dbReference type="ARBA" id="ARBA00031399"/>
    </source>
</evidence>
<name>A0A7S8ICZ6_9CHLR</name>
<dbReference type="GO" id="GO:0005507">
    <property type="term" value="F:copper ion binding"/>
    <property type="evidence" value="ECO:0007669"/>
    <property type="project" value="InterPro"/>
</dbReference>
<reference evidence="9 10" key="1">
    <citation type="submission" date="2020-02" db="EMBL/GenBank/DDBJ databases">
        <authorList>
            <person name="Zheng R.K."/>
            <person name="Sun C.M."/>
        </authorList>
    </citation>
    <scope>NUCLEOTIDE SEQUENCE [LARGE SCALE GENOMIC DNA]</scope>
    <source>
        <strain evidence="10">rifampicinis</strain>
    </source>
</reference>
<evidence type="ECO:0000256" key="3">
    <source>
        <dbReference type="ARBA" id="ARBA00023008"/>
    </source>
</evidence>
<dbReference type="GO" id="GO:0030313">
    <property type="term" value="C:cell envelope"/>
    <property type="evidence" value="ECO:0007669"/>
    <property type="project" value="UniProtKB-SubCell"/>
</dbReference>
<dbReference type="PROSITE" id="PS50857">
    <property type="entry name" value="COX2_CUA"/>
    <property type="match status" value="1"/>
</dbReference>
<feature type="domain" description="Cytochrome oxidase subunit II copper A binding" evidence="8">
    <location>
        <begin position="12"/>
        <end position="137"/>
    </location>
</feature>
<protein>
    <recommendedName>
        <fullName evidence="5">Cytochrome aa3 subunit 2</fullName>
    </recommendedName>
</protein>
<dbReference type="PANTHER" id="PTHR42838:SF2">
    <property type="entry name" value="NITROUS-OXIDE REDUCTASE"/>
    <property type="match status" value="1"/>
</dbReference>
<evidence type="ECO:0000256" key="6">
    <source>
        <dbReference type="ARBA" id="ARBA00047816"/>
    </source>
</evidence>
<proteinExistence type="predicted"/>
<comment type="function">
    <text evidence="4">Subunits I and II form the functional core of the enzyme complex. Electrons originating in cytochrome c are transferred via heme a and Cu(A) to the binuclear center formed by heme a3 and Cu(B).</text>
</comment>
<keyword evidence="7" id="KW-0472">Membrane</keyword>
<dbReference type="InterPro" id="IPR028096">
    <property type="entry name" value="EfeO_Cupredoxin"/>
</dbReference>
<dbReference type="InterPro" id="IPR001505">
    <property type="entry name" value="Copper_CuA"/>
</dbReference>
<evidence type="ECO:0000256" key="1">
    <source>
        <dbReference type="ARBA" id="ARBA00004196"/>
    </source>
</evidence>
<dbReference type="RefSeq" id="WP_195168909.1">
    <property type="nucleotide sequence ID" value="NZ_CP062983.1"/>
</dbReference>
<dbReference type="KEGG" id="pmet:G4Y79_14070"/>
<keyword evidence="10" id="KW-1185">Reference proteome</keyword>
<feature type="transmembrane region" description="Helical" evidence="7">
    <location>
        <begin position="7"/>
        <end position="26"/>
    </location>
</feature>
<gene>
    <name evidence="9" type="ORF">G4Y79_14070</name>
</gene>
<feature type="transmembrane region" description="Helical" evidence="7">
    <location>
        <begin position="130"/>
        <end position="149"/>
    </location>
</feature>
<dbReference type="InterPro" id="IPR002429">
    <property type="entry name" value="CcO_II-like_C"/>
</dbReference>
<dbReference type="Gene3D" id="2.60.40.420">
    <property type="entry name" value="Cupredoxins - blue copper proteins"/>
    <property type="match status" value="1"/>
</dbReference>
<evidence type="ECO:0000313" key="10">
    <source>
        <dbReference type="Proteomes" id="UP000594468"/>
    </source>
</evidence>
<evidence type="ECO:0000259" key="8">
    <source>
        <dbReference type="PROSITE" id="PS50857"/>
    </source>
</evidence>
<dbReference type="InterPro" id="IPR051403">
    <property type="entry name" value="NosZ/Cyto_c_oxidase_sub2"/>
</dbReference>
<dbReference type="GO" id="GO:0016020">
    <property type="term" value="C:membrane"/>
    <property type="evidence" value="ECO:0007669"/>
    <property type="project" value="InterPro"/>
</dbReference>
<accession>A0A7S8ICZ6</accession>
<keyword evidence="7" id="KW-1133">Transmembrane helix</keyword>
<dbReference type="EMBL" id="CP062983">
    <property type="protein sequence ID" value="QPC80834.1"/>
    <property type="molecule type" value="Genomic_DNA"/>
</dbReference>
<dbReference type="PANTHER" id="PTHR42838">
    <property type="entry name" value="CYTOCHROME C OXIDASE SUBUNIT II"/>
    <property type="match status" value="1"/>
</dbReference>
<dbReference type="AlphaFoldDB" id="A0A7S8ICZ6"/>
<dbReference type="GO" id="GO:0004129">
    <property type="term" value="F:cytochrome-c oxidase activity"/>
    <property type="evidence" value="ECO:0007669"/>
    <property type="project" value="UniProtKB-EC"/>
</dbReference>
<dbReference type="Pfam" id="PF13473">
    <property type="entry name" value="Cupredoxin_1"/>
    <property type="match status" value="1"/>
</dbReference>
<dbReference type="PROSITE" id="PS00078">
    <property type="entry name" value="COX2"/>
    <property type="match status" value="1"/>
</dbReference>
<sequence length="156" mass="17248">MQISRIPHRYIVALLVLCVMAAIFWWPGPTNANPMTHEISINAADFAYRPGRIEVHQGDQVVITLTSSDVVHGFALDGHDIKTRVTPGISERIVFTANDAGKFRFRCSVSCGSLHPFMIGELIVTPNNPFWKAAVITLIGVIGMVGYLWNTEKEIA</sequence>
<evidence type="ECO:0000256" key="4">
    <source>
        <dbReference type="ARBA" id="ARBA00024688"/>
    </source>
</evidence>
<dbReference type="Proteomes" id="UP000594468">
    <property type="component" value="Chromosome"/>
</dbReference>
<dbReference type="SUPFAM" id="SSF49503">
    <property type="entry name" value="Cupredoxins"/>
    <property type="match status" value="1"/>
</dbReference>
<comment type="subcellular location">
    <subcellularLocation>
        <location evidence="1">Cell envelope</location>
    </subcellularLocation>
</comment>
<evidence type="ECO:0000256" key="2">
    <source>
        <dbReference type="ARBA" id="ARBA00022723"/>
    </source>
</evidence>
<keyword evidence="7" id="KW-0812">Transmembrane</keyword>
<keyword evidence="3" id="KW-0186">Copper</keyword>
<comment type="catalytic activity">
    <reaction evidence="6">
        <text>4 Fe(II)-[cytochrome c] + O2 + 8 H(+)(in) = 4 Fe(III)-[cytochrome c] + 2 H2O + 4 H(+)(out)</text>
        <dbReference type="Rhea" id="RHEA:11436"/>
        <dbReference type="Rhea" id="RHEA-COMP:10350"/>
        <dbReference type="Rhea" id="RHEA-COMP:14399"/>
        <dbReference type="ChEBI" id="CHEBI:15377"/>
        <dbReference type="ChEBI" id="CHEBI:15378"/>
        <dbReference type="ChEBI" id="CHEBI:15379"/>
        <dbReference type="ChEBI" id="CHEBI:29033"/>
        <dbReference type="ChEBI" id="CHEBI:29034"/>
        <dbReference type="EC" id="7.1.1.9"/>
    </reaction>
</comment>